<protein>
    <submittedName>
        <fullName evidence="1">34910_t:CDS:1</fullName>
    </submittedName>
</protein>
<sequence>TQIYTNGEAKNADYNIININNISLSNSSIFILDSYTFEDKQLRSLDHSRIKSNNQITNAHIDEQVETDNTFNRPIQPSTDLVSHSF</sequence>
<keyword evidence="2" id="KW-1185">Reference proteome</keyword>
<reference evidence="1" key="1">
    <citation type="submission" date="2021-06" db="EMBL/GenBank/DDBJ databases">
        <authorList>
            <person name="Kallberg Y."/>
            <person name="Tangrot J."/>
            <person name="Rosling A."/>
        </authorList>
    </citation>
    <scope>NUCLEOTIDE SEQUENCE</scope>
    <source>
        <strain evidence="1">MA461A</strain>
    </source>
</reference>
<evidence type="ECO:0000313" key="1">
    <source>
        <dbReference type="EMBL" id="CAG8517821.1"/>
    </source>
</evidence>
<feature type="non-terminal residue" evidence="1">
    <location>
        <position position="1"/>
    </location>
</feature>
<comment type="caution">
    <text evidence="1">The sequence shown here is derived from an EMBL/GenBank/DDBJ whole genome shotgun (WGS) entry which is preliminary data.</text>
</comment>
<proteinExistence type="predicted"/>
<accession>A0ACA9L948</accession>
<evidence type="ECO:0000313" key="2">
    <source>
        <dbReference type="Proteomes" id="UP000789920"/>
    </source>
</evidence>
<gene>
    <name evidence="1" type="ORF">RPERSI_LOCUS2558</name>
</gene>
<dbReference type="Proteomes" id="UP000789920">
    <property type="component" value="Unassembled WGS sequence"/>
</dbReference>
<name>A0ACA9L948_9GLOM</name>
<organism evidence="1 2">
    <name type="scientific">Racocetra persica</name>
    <dbReference type="NCBI Taxonomy" id="160502"/>
    <lineage>
        <taxon>Eukaryota</taxon>
        <taxon>Fungi</taxon>
        <taxon>Fungi incertae sedis</taxon>
        <taxon>Mucoromycota</taxon>
        <taxon>Glomeromycotina</taxon>
        <taxon>Glomeromycetes</taxon>
        <taxon>Diversisporales</taxon>
        <taxon>Gigasporaceae</taxon>
        <taxon>Racocetra</taxon>
    </lineage>
</organism>
<dbReference type="EMBL" id="CAJVQC010002830">
    <property type="protein sequence ID" value="CAG8517821.1"/>
    <property type="molecule type" value="Genomic_DNA"/>
</dbReference>